<proteinExistence type="predicted"/>
<accession>A0A511KNS7</accession>
<dbReference type="InterPro" id="IPR013087">
    <property type="entry name" value="Znf_C2H2_type"/>
</dbReference>
<comment type="caution">
    <text evidence="2">The sequence shown here is derived from an EMBL/GenBank/DDBJ whole genome shotgun (WGS) entry which is preliminary data.</text>
</comment>
<evidence type="ECO:0000313" key="3">
    <source>
        <dbReference type="Proteomes" id="UP000321518"/>
    </source>
</evidence>
<evidence type="ECO:0000313" key="2">
    <source>
        <dbReference type="EMBL" id="GEM12032.1"/>
    </source>
</evidence>
<dbReference type="Proteomes" id="UP000321518">
    <property type="component" value="Unassembled WGS sequence"/>
</dbReference>
<gene>
    <name evidence="2" type="ORF">Rt10032_c18g6049</name>
</gene>
<protein>
    <recommendedName>
        <fullName evidence="1">C2H2-type domain-containing protein</fullName>
    </recommendedName>
</protein>
<feature type="domain" description="C2H2-type" evidence="1">
    <location>
        <begin position="126"/>
        <end position="148"/>
    </location>
</feature>
<dbReference type="Pfam" id="PF12874">
    <property type="entry name" value="zf-met"/>
    <property type="match status" value="1"/>
</dbReference>
<dbReference type="PROSITE" id="PS00028">
    <property type="entry name" value="ZINC_FINGER_C2H2_1"/>
    <property type="match status" value="2"/>
</dbReference>
<dbReference type="EMBL" id="BJWK01000018">
    <property type="protein sequence ID" value="GEM12032.1"/>
    <property type="molecule type" value="Genomic_DNA"/>
</dbReference>
<dbReference type="OrthoDB" id="6077919at2759"/>
<organism evidence="2 3">
    <name type="scientific">Rhodotorula toruloides</name>
    <name type="common">Yeast</name>
    <name type="synonym">Rhodosporidium toruloides</name>
    <dbReference type="NCBI Taxonomy" id="5286"/>
    <lineage>
        <taxon>Eukaryota</taxon>
        <taxon>Fungi</taxon>
        <taxon>Dikarya</taxon>
        <taxon>Basidiomycota</taxon>
        <taxon>Pucciniomycotina</taxon>
        <taxon>Microbotryomycetes</taxon>
        <taxon>Sporidiobolales</taxon>
        <taxon>Sporidiobolaceae</taxon>
        <taxon>Rhodotorula</taxon>
    </lineage>
</organism>
<name>A0A511KNS7_RHOTO</name>
<dbReference type="AlphaFoldDB" id="A0A511KNS7"/>
<sequence>MSWWFNDSWQVWICDTCNGWEFEEWDSLVEHLECNHNNCMHCRRGFVSGPALRSHWANNSSHAFCVLCNTHFAGQSTLYDHKMNDHFPCEGCYQIFATELGRYEHGRQAHPFCTLSEANLRAAYECFFCHKLFQSLLALNQHLTSPRHAYATETGRDGEKIYKCPNTFRMVQNTLDGFMGQMRTLTY</sequence>
<evidence type="ECO:0000259" key="1">
    <source>
        <dbReference type="PROSITE" id="PS00028"/>
    </source>
</evidence>
<reference evidence="2 3" key="1">
    <citation type="submission" date="2019-07" db="EMBL/GenBank/DDBJ databases">
        <title>Rhodotorula toruloides NBRC10032 genome sequencing.</title>
        <authorList>
            <person name="Shida Y."/>
            <person name="Takaku H."/>
            <person name="Ogasawara W."/>
            <person name="Mori K."/>
        </authorList>
    </citation>
    <scope>NUCLEOTIDE SEQUENCE [LARGE SCALE GENOMIC DNA]</scope>
    <source>
        <strain evidence="2 3">NBRC10032</strain>
    </source>
</reference>
<feature type="domain" description="C2H2-type" evidence="1">
    <location>
        <begin position="89"/>
        <end position="110"/>
    </location>
</feature>
<dbReference type="SMART" id="SM00355">
    <property type="entry name" value="ZnF_C2H2"/>
    <property type="match status" value="5"/>
</dbReference>